<evidence type="ECO:0000256" key="11">
    <source>
        <dbReference type="ARBA" id="ARBA00023049"/>
    </source>
</evidence>
<dbReference type="Gene3D" id="2.60.120.380">
    <property type="match status" value="2"/>
</dbReference>
<keyword evidence="6" id="KW-0645">Protease</keyword>
<comment type="catalytic activity">
    <reaction evidence="1">
        <text>Digestion of native collagen in the triple helical region at Xaa-|-Gly bonds. With synthetic peptides, a preference is shown for Gly at P3 and P1', Pro and Ala at P2 and P2', and hydroxyproline, Ala or Arg at P3'.</text>
        <dbReference type="EC" id="3.4.24.3"/>
    </reaction>
</comment>
<protein>
    <recommendedName>
        <fullName evidence="4">microbial collagenase</fullName>
        <ecNumber evidence="4">3.4.24.3</ecNumber>
    </recommendedName>
</protein>
<dbReference type="InterPro" id="IPR002169">
    <property type="entry name" value="Peptidase_M9A/M9B"/>
</dbReference>
<feature type="domain" description="Peptidase C-terminal archaeal/bacterial" evidence="13">
    <location>
        <begin position="571"/>
        <end position="637"/>
    </location>
</feature>
<organism evidence="15 16">
    <name type="scientific">Microbulbifer salipaludis</name>
    <dbReference type="NCBI Taxonomy" id="187980"/>
    <lineage>
        <taxon>Bacteria</taxon>
        <taxon>Pseudomonadati</taxon>
        <taxon>Pseudomonadota</taxon>
        <taxon>Gammaproteobacteria</taxon>
        <taxon>Cellvibrionales</taxon>
        <taxon>Microbulbiferaceae</taxon>
        <taxon>Microbulbifer</taxon>
    </lineage>
</organism>
<evidence type="ECO:0000256" key="9">
    <source>
        <dbReference type="ARBA" id="ARBA00022801"/>
    </source>
</evidence>
<dbReference type="Pfam" id="PF04151">
    <property type="entry name" value="PPC"/>
    <property type="match status" value="2"/>
</dbReference>
<feature type="domain" description="Peptidase M9 collagenase N-terminal" evidence="14">
    <location>
        <begin position="9"/>
        <end position="189"/>
    </location>
</feature>
<dbReference type="PANTHER" id="PTHR13062:SF9">
    <property type="entry name" value="MICROBIAL COLLAGENASE"/>
    <property type="match status" value="1"/>
</dbReference>
<keyword evidence="12" id="KW-0865">Zymogen</keyword>
<evidence type="ECO:0000256" key="1">
    <source>
        <dbReference type="ARBA" id="ARBA00000424"/>
    </source>
</evidence>
<evidence type="ECO:0000259" key="14">
    <source>
        <dbReference type="Pfam" id="PF08453"/>
    </source>
</evidence>
<comment type="caution">
    <text evidence="15">The sequence shown here is derived from an EMBL/GenBank/DDBJ whole genome shotgun (WGS) entry which is preliminary data.</text>
</comment>
<dbReference type="EMBL" id="JAEKJR010000002">
    <property type="protein sequence ID" value="MBN8431659.1"/>
    <property type="molecule type" value="Genomic_DNA"/>
</dbReference>
<evidence type="ECO:0000313" key="16">
    <source>
        <dbReference type="Proteomes" id="UP000664293"/>
    </source>
</evidence>
<dbReference type="Proteomes" id="UP000664293">
    <property type="component" value="Unassembled WGS sequence"/>
</dbReference>
<reference evidence="15 16" key="1">
    <citation type="submission" date="2020-12" db="EMBL/GenBank/DDBJ databases">
        <title>Oil enriched cultivation method for isolating marine PHA-producing bacteria.</title>
        <authorList>
            <person name="Zheng W."/>
            <person name="Yu S."/>
            <person name="Huang Y."/>
        </authorList>
    </citation>
    <scope>NUCLEOTIDE SEQUENCE [LARGE SCALE GENOMIC DNA]</scope>
    <source>
        <strain evidence="15 16">SN0-2</strain>
    </source>
</reference>
<keyword evidence="7" id="KW-0479">Metal-binding</keyword>
<sequence length="766" mass="84690">MAIEPLATCDTEGYAQKSGQALVDHILTLEGSCINDLYEGNSTSFASFTAQKMVTVANAAQQMAANYRAADGDSRINKLFYFLRTGYYLEYNYPNDVSIPASTHASVVSALDTFVANPDFYAISSSNGSATVDAIVLIDSAEENARYLPVVKEWLQRWNQQAAAISSMRASVNGIFTVLFRGHYANSFIEATKNDTQLMQLLGNFARSDWMLGTEALFMQENAARELTRFLQHTSSPSYNTVVAETQLVLDRYDMQSTGQSVWIAAAQNADYYGDCAEFGICGFKEDLQQRVLANQHTCSSTVKILAQDMNSVEFADSCSQLASQETYFHQLLNTNYNPVADDLNADLEVVVFDDWNEYNTYGSLFYGIDTNNGGMYLEGSPAVEGNQARFIAHEADWLRPDFEVWNLTHEYVHYLDGRFNLYGGFGDARTSTHKTVWWIEGLAEYVSKKNDNNTAVEIARTGAFNLSEIFGNTYSSGQDRVYRWGYLAVRFMFEKHHGDVVQILAYLRAGDYDAYLNYINSIGTSYDSEWQSWLQTVESNTDGGGDTTPVILNNQEISGIGVATQGDDTLYYIDVPANTDSLSFAIEGGTGDADLYVRHNEAPTDSAYDCRPYIGGNVELCDIANPQPGRWYVRLKAYRPFSGVSLLARYTVANTPSCTGAPVDYGNLELNASTCITVGGTISYFYTYIPAETSTLTVTLFGEEGNGDLYVNDATWATESDFDQRSTNAGNNESITVSTPESGWYYISVVNSDGFTGGGIQLTTN</sequence>
<dbReference type="Pfam" id="PF01752">
    <property type="entry name" value="Peptidase_M9"/>
    <property type="match status" value="1"/>
</dbReference>
<keyword evidence="10" id="KW-0862">Zinc</keyword>
<keyword evidence="9" id="KW-0378">Hydrolase</keyword>
<accession>A0ABS3E8L9</accession>
<dbReference type="EC" id="3.4.24.3" evidence="4"/>
<evidence type="ECO:0000256" key="12">
    <source>
        <dbReference type="ARBA" id="ARBA00023145"/>
    </source>
</evidence>
<evidence type="ECO:0000256" key="7">
    <source>
        <dbReference type="ARBA" id="ARBA00022723"/>
    </source>
</evidence>
<evidence type="ECO:0000256" key="6">
    <source>
        <dbReference type="ARBA" id="ARBA00022670"/>
    </source>
</evidence>
<comment type="subcellular location">
    <subcellularLocation>
        <location evidence="3">Secreted</location>
    </subcellularLocation>
</comment>
<evidence type="ECO:0000256" key="3">
    <source>
        <dbReference type="ARBA" id="ARBA00004613"/>
    </source>
</evidence>
<feature type="domain" description="Peptidase C-terminal archaeal/bacterial" evidence="13">
    <location>
        <begin position="685"/>
        <end position="750"/>
    </location>
</feature>
<evidence type="ECO:0000256" key="2">
    <source>
        <dbReference type="ARBA" id="ARBA00001947"/>
    </source>
</evidence>
<proteinExistence type="predicted"/>
<keyword evidence="8" id="KW-0732">Signal</keyword>
<dbReference type="Pfam" id="PF08453">
    <property type="entry name" value="Peptidase_M9_N"/>
    <property type="match status" value="1"/>
</dbReference>
<evidence type="ECO:0000256" key="4">
    <source>
        <dbReference type="ARBA" id="ARBA00012653"/>
    </source>
</evidence>
<dbReference type="Gene3D" id="3.40.30.160">
    <property type="entry name" value="Collagenase ColT, N-terminal domain"/>
    <property type="match status" value="1"/>
</dbReference>
<dbReference type="PRINTS" id="PR00931">
    <property type="entry name" value="MICOLLPTASE"/>
</dbReference>
<name>A0ABS3E8L9_9GAMM</name>
<evidence type="ECO:0000256" key="5">
    <source>
        <dbReference type="ARBA" id="ARBA00022525"/>
    </source>
</evidence>
<comment type="cofactor">
    <cofactor evidence="2">
        <name>Zn(2+)</name>
        <dbReference type="ChEBI" id="CHEBI:29105"/>
    </cofactor>
</comment>
<evidence type="ECO:0000313" key="15">
    <source>
        <dbReference type="EMBL" id="MBN8431659.1"/>
    </source>
</evidence>
<dbReference type="Gene3D" id="1.10.390.20">
    <property type="match status" value="1"/>
</dbReference>
<evidence type="ECO:0000256" key="8">
    <source>
        <dbReference type="ARBA" id="ARBA00022729"/>
    </source>
</evidence>
<keyword evidence="5" id="KW-0964">Secreted</keyword>
<keyword evidence="11" id="KW-0482">Metalloprotease</keyword>
<evidence type="ECO:0000259" key="13">
    <source>
        <dbReference type="Pfam" id="PF04151"/>
    </source>
</evidence>
<dbReference type="InterPro" id="IPR007280">
    <property type="entry name" value="Peptidase_C_arc/bac"/>
</dbReference>
<evidence type="ECO:0000256" key="10">
    <source>
        <dbReference type="ARBA" id="ARBA00022833"/>
    </source>
</evidence>
<dbReference type="InterPro" id="IPR013661">
    <property type="entry name" value="Peptidase_M9_N_dom"/>
</dbReference>
<keyword evidence="16" id="KW-1185">Reference proteome</keyword>
<dbReference type="RefSeq" id="WP_207002545.1">
    <property type="nucleotide sequence ID" value="NZ_JAEKJR010000002.1"/>
</dbReference>
<gene>
    <name evidence="15" type="ORF">JF535_12430</name>
</gene>
<dbReference type="PANTHER" id="PTHR13062">
    <property type="entry name" value="COLLAGENASE"/>
    <property type="match status" value="1"/>
</dbReference>